<evidence type="ECO:0000313" key="3">
    <source>
        <dbReference type="Proteomes" id="UP000194161"/>
    </source>
</evidence>
<feature type="domain" description="BioF2-like acetyltransferase" evidence="1">
    <location>
        <begin position="192"/>
        <end position="338"/>
    </location>
</feature>
<dbReference type="AlphaFoldDB" id="A0A1W6ZIB4"/>
<dbReference type="InterPro" id="IPR016181">
    <property type="entry name" value="Acyl_CoA_acyltransferase"/>
</dbReference>
<keyword evidence="3" id="KW-1185">Reference proteome</keyword>
<dbReference type="SUPFAM" id="SSF55729">
    <property type="entry name" value="Acyl-CoA N-acyltransferases (Nat)"/>
    <property type="match status" value="1"/>
</dbReference>
<evidence type="ECO:0000313" key="2">
    <source>
        <dbReference type="EMBL" id="ARP97153.1"/>
    </source>
</evidence>
<dbReference type="EMBL" id="CP021111">
    <property type="protein sequence ID" value="ARP97153.1"/>
    <property type="molecule type" value="Genomic_DNA"/>
</dbReference>
<dbReference type="Pfam" id="PF13480">
    <property type="entry name" value="Acetyltransf_6"/>
    <property type="match status" value="1"/>
</dbReference>
<organism evidence="2 3">
    <name type="scientific">Bordetella genomosp. 13</name>
    <dbReference type="NCBI Taxonomy" id="463040"/>
    <lineage>
        <taxon>Bacteria</taxon>
        <taxon>Pseudomonadati</taxon>
        <taxon>Pseudomonadota</taxon>
        <taxon>Betaproteobacteria</taxon>
        <taxon>Burkholderiales</taxon>
        <taxon>Alcaligenaceae</taxon>
        <taxon>Bordetella</taxon>
    </lineage>
</organism>
<gene>
    <name evidence="2" type="ORF">CAL15_23930</name>
</gene>
<dbReference type="STRING" id="463040.CAL15_23930"/>
<name>A0A1W6ZIB4_9BORD</name>
<protein>
    <recommendedName>
        <fullName evidence="1">BioF2-like acetyltransferase domain-containing protein</fullName>
    </recommendedName>
</protein>
<dbReference type="InterPro" id="IPR038740">
    <property type="entry name" value="BioF2-like_GNAT_dom"/>
</dbReference>
<reference evidence="2 3" key="1">
    <citation type="submission" date="2017-05" db="EMBL/GenBank/DDBJ databases">
        <title>Complete and WGS of Bordetella genogroups.</title>
        <authorList>
            <person name="Spilker T."/>
            <person name="LiPuma J."/>
        </authorList>
    </citation>
    <scope>NUCLEOTIDE SEQUENCE [LARGE SCALE GENOMIC DNA]</scope>
    <source>
        <strain evidence="2 3">AU7206</strain>
    </source>
</reference>
<accession>A0A1W6ZIB4</accession>
<proteinExistence type="predicted"/>
<dbReference type="Proteomes" id="UP000194161">
    <property type="component" value="Chromosome"/>
</dbReference>
<evidence type="ECO:0000259" key="1">
    <source>
        <dbReference type="Pfam" id="PF13480"/>
    </source>
</evidence>
<sequence length="420" mass="47690">MMSSTFRFPTLPGDPFRGFTLQVHEALEPVRDAWRQVLQDGAAYVFQTWEWNRAWQATIGRAQGVQPRIIEVRDAQQRPVAIWPLGIYRRCRLRVLDFLGDAVSDYRAPALAADFVATLPPNAFEALWRAIVRSIRDIDLIVLRRMPAQLEADGEPVNPMVRLPGARHTENAHATRLPDCVETFRKGLSSQRLSTMRRKLRRLEEVAPVRITLRHDEGTLPPVMQALAQQKSRRCRETGVRDLFAETGYLDFYRELAFEPGTGADVVVSSIQAGDTVVAAHWGACYRGRLYWILPTYEEGDWTRYSCGRALLNAVIEWGIEHRMEVFDMTVGDESYKKDWADHSLPLYEWRQAVTWQGRGALVAQDVKVWARSKPWVRNVTMRLKGVGTAPKLSLAKAGMFARLMAFVAGNKGLSAAGRR</sequence>
<dbReference type="KEGG" id="bgm:CAL15_23930"/>